<reference evidence="14 16" key="3">
    <citation type="submission" date="2020-12" db="EMBL/GenBank/DDBJ databases">
        <title>FDA dAtabase for Regulatory Grade micrObial Sequences (FDA-ARGOS): Supporting development and validation of Infectious Disease Dx tests.</title>
        <authorList>
            <person name="Sproer C."/>
            <person name="Gronow S."/>
            <person name="Severitt S."/>
            <person name="Schroder I."/>
            <person name="Tallon L."/>
            <person name="Sadzewicz L."/>
            <person name="Zhao X."/>
            <person name="Boylan J."/>
            <person name="Ott S."/>
            <person name="Bowen H."/>
            <person name="Vavikolanu K."/>
            <person name="Mehta A."/>
            <person name="Aluvathingal J."/>
            <person name="Nadendla S."/>
            <person name="Lowell S."/>
            <person name="Myers T."/>
            <person name="Yan Y."/>
            <person name="Sichtig H."/>
        </authorList>
    </citation>
    <scope>NUCLEOTIDE SEQUENCE [LARGE SCALE GENOMIC DNA]</scope>
    <source>
        <strain evidence="14 16">FDAARGOS_902</strain>
    </source>
</reference>
<dbReference type="PANTHER" id="PTHR10885">
    <property type="entry name" value="ISOPENTENYL-DIPHOSPHATE DELTA-ISOMERASE"/>
    <property type="match status" value="1"/>
</dbReference>
<comment type="pathway">
    <text evidence="1 10">Isoprenoid biosynthesis; dimethylallyl diphosphate biosynthesis; dimethylallyl diphosphate from isopentenyl diphosphate: step 1/1.</text>
</comment>
<dbReference type="InterPro" id="IPR011876">
    <property type="entry name" value="IsopentenylPP_isomerase_typ1"/>
</dbReference>
<comment type="function">
    <text evidence="10">Catalyzes the 1,3-allylic rearrangement of the homoallylic substrate isopentenyl (IPP) to its highly electrophilic allylic isomer, dimethylallyl diphosphate (DMAPP).</text>
</comment>
<feature type="active site" evidence="10 11">
    <location>
        <position position="124"/>
    </location>
</feature>
<dbReference type="GO" id="GO:0008299">
    <property type="term" value="P:isoprenoid biosynthetic process"/>
    <property type="evidence" value="ECO:0007669"/>
    <property type="project" value="UniProtKB-UniRule"/>
</dbReference>
<feature type="binding site" evidence="10">
    <location>
        <position position="122"/>
    </location>
    <ligand>
        <name>Mn(2+)</name>
        <dbReference type="ChEBI" id="CHEBI:29035"/>
    </ligand>
</feature>
<evidence type="ECO:0000259" key="12">
    <source>
        <dbReference type="PROSITE" id="PS51462"/>
    </source>
</evidence>
<dbReference type="KEGG" id="bcau:I6G59_06305"/>
<evidence type="ECO:0000256" key="8">
    <source>
        <dbReference type="ARBA" id="ARBA00023229"/>
    </source>
</evidence>
<evidence type="ECO:0000256" key="3">
    <source>
        <dbReference type="ARBA" id="ARBA00012057"/>
    </source>
</evidence>
<feature type="binding site" evidence="10">
    <location>
        <position position="124"/>
    </location>
    <ligand>
        <name>Mn(2+)</name>
        <dbReference type="ChEBI" id="CHEBI:29035"/>
    </ligand>
</feature>
<dbReference type="NCBIfam" id="NF002995">
    <property type="entry name" value="PRK03759.1"/>
    <property type="match status" value="1"/>
</dbReference>
<name>A0A163B117_9MICO</name>
<comment type="subcellular location">
    <subcellularLocation>
        <location evidence="10">Cytoplasm</location>
    </subcellularLocation>
</comment>
<dbReference type="Pfam" id="PF00293">
    <property type="entry name" value="NUDIX"/>
    <property type="match status" value="1"/>
</dbReference>
<comment type="cofactor">
    <cofactor evidence="10">
        <name>Mg(2+)</name>
        <dbReference type="ChEBI" id="CHEBI:18420"/>
    </cofactor>
    <text evidence="10">Binds 1 Mg(2+) ion per subunit. The magnesium ion binds only when substrate is bound.</text>
</comment>
<keyword evidence="9 10" id="KW-0413">Isomerase</keyword>
<sequence length="184" mass="19895">MTTPGTADTAVERVVLLDEAARPIGSMPKSEVHTADTPLHSAFSCYLIDDEDRILLTRRALTKAAWPGVWTNSFCGHPAPGEDIEDALVRRADQELGTTVSAVTVIAPDFRYRAVDAGGIVENEVCPVYVARIASPLDPSPAEVAEWSWTPIAEVRAALSATPFVFSPWMVDQFAAGVFESLRP</sequence>
<evidence type="ECO:0000313" key="14">
    <source>
        <dbReference type="EMBL" id="QPS34917.1"/>
    </source>
</evidence>
<dbReference type="InterPro" id="IPR000086">
    <property type="entry name" value="NUDIX_hydrolase_dom"/>
</dbReference>
<feature type="binding site" evidence="10">
    <location>
        <position position="33"/>
    </location>
    <ligand>
        <name>Mn(2+)</name>
        <dbReference type="ChEBI" id="CHEBI:29035"/>
    </ligand>
</feature>
<dbReference type="InterPro" id="IPR056375">
    <property type="entry name" value="Idi_bact"/>
</dbReference>
<dbReference type="AlphaFoldDB" id="A0A163B117"/>
<dbReference type="EC" id="5.3.3.2" evidence="3 10"/>
<dbReference type="FunFam" id="3.90.79.10:FF:000009">
    <property type="entry name" value="Isopentenyl-diphosphate Delta-isomerase"/>
    <property type="match status" value="1"/>
</dbReference>
<dbReference type="CDD" id="cd02885">
    <property type="entry name" value="NUDIX_IPP_Isomerase"/>
    <property type="match status" value="1"/>
</dbReference>
<evidence type="ECO:0000256" key="10">
    <source>
        <dbReference type="HAMAP-Rule" id="MF_00202"/>
    </source>
</evidence>
<dbReference type="NCBIfam" id="TIGR02150">
    <property type="entry name" value="IPP_isom_1"/>
    <property type="match status" value="1"/>
</dbReference>
<keyword evidence="7 10" id="KW-0464">Manganese</keyword>
<evidence type="ECO:0000256" key="2">
    <source>
        <dbReference type="ARBA" id="ARBA00007579"/>
    </source>
</evidence>
<feature type="binding site" evidence="10">
    <location>
        <position position="40"/>
    </location>
    <ligand>
        <name>Mn(2+)</name>
        <dbReference type="ChEBI" id="CHEBI:29035"/>
    </ligand>
</feature>
<reference evidence="15" key="1">
    <citation type="submission" date="2016-01" db="EMBL/GenBank/DDBJ databases">
        <title>Draft genome of Chromobacterium sp. F49.</title>
        <authorList>
            <person name="Hong K.W."/>
        </authorList>
    </citation>
    <scope>NUCLEOTIDE SEQUENCE [LARGE SCALE GENOMIC DNA]</scope>
    <source>
        <strain evidence="15">M40</strain>
    </source>
</reference>
<dbReference type="Proteomes" id="UP000594979">
    <property type="component" value="Chromosome"/>
</dbReference>
<dbReference type="Gene3D" id="3.90.79.10">
    <property type="entry name" value="Nucleoside Triphosphate Pyrophosphohydrolase"/>
    <property type="match status" value="1"/>
</dbReference>
<evidence type="ECO:0000256" key="9">
    <source>
        <dbReference type="ARBA" id="ARBA00023235"/>
    </source>
</evidence>
<protein>
    <recommendedName>
        <fullName evidence="3 10">Isopentenyl-diphosphate Delta-isomerase</fullName>
        <shortName evidence="10">IPP isomerase</shortName>
        <ecNumber evidence="3 10">5.3.3.2</ecNumber>
    </recommendedName>
    <alternativeName>
        <fullName evidence="10">IPP:DMAPP isomerase</fullName>
    </alternativeName>
    <alternativeName>
        <fullName evidence="10">Isopentenyl pyrophosphate isomerase</fullName>
    </alternativeName>
</protein>
<evidence type="ECO:0000313" key="15">
    <source>
        <dbReference type="Proteomes" id="UP000076612"/>
    </source>
</evidence>
<keyword evidence="6 10" id="KW-0460">Magnesium</keyword>
<accession>A0A163B117</accession>
<dbReference type="EMBL" id="LQQR01000004">
    <property type="protein sequence ID" value="KZE23187.1"/>
    <property type="molecule type" value="Genomic_DNA"/>
</dbReference>
<keyword evidence="8 10" id="KW-0414">Isoprene biosynthesis</keyword>
<evidence type="ECO:0000313" key="13">
    <source>
        <dbReference type="EMBL" id="KZE23187.1"/>
    </source>
</evidence>
<gene>
    <name evidence="10 14" type="primary">idi</name>
    <name evidence="13" type="ORF">AVW13_04700</name>
    <name evidence="14" type="ORF">I6G59_06305</name>
</gene>
<comment type="similarity">
    <text evidence="2 10">Belongs to the IPP isomerase type 1 family.</text>
</comment>
<dbReference type="InterPro" id="IPR015797">
    <property type="entry name" value="NUDIX_hydrolase-like_dom_sf"/>
</dbReference>
<dbReference type="STRING" id="33889.AVW13_04700"/>
<comment type="cofactor">
    <cofactor evidence="10">
        <name>Mn(2+)</name>
        <dbReference type="ChEBI" id="CHEBI:29035"/>
    </cofactor>
    <text evidence="10">Binds 1 Mn(2+) ion per subunit.</text>
</comment>
<dbReference type="GO" id="GO:0046872">
    <property type="term" value="F:metal ion binding"/>
    <property type="evidence" value="ECO:0007669"/>
    <property type="project" value="UniProtKB-KW"/>
</dbReference>
<evidence type="ECO:0000256" key="7">
    <source>
        <dbReference type="ARBA" id="ARBA00023211"/>
    </source>
</evidence>
<dbReference type="GO" id="GO:0050992">
    <property type="term" value="P:dimethylallyl diphosphate biosynthetic process"/>
    <property type="evidence" value="ECO:0007669"/>
    <property type="project" value="UniProtKB-UniRule"/>
</dbReference>
<dbReference type="SUPFAM" id="SSF55811">
    <property type="entry name" value="Nudix"/>
    <property type="match status" value="1"/>
</dbReference>
<dbReference type="Proteomes" id="UP000076612">
    <property type="component" value="Unassembled WGS sequence"/>
</dbReference>
<keyword evidence="5 10" id="KW-0479">Metal-binding</keyword>
<evidence type="ECO:0000256" key="1">
    <source>
        <dbReference type="ARBA" id="ARBA00004826"/>
    </source>
</evidence>
<evidence type="ECO:0000256" key="4">
    <source>
        <dbReference type="ARBA" id="ARBA00022490"/>
    </source>
</evidence>
<feature type="active site" evidence="10 11">
    <location>
        <position position="75"/>
    </location>
</feature>
<keyword evidence="4 10" id="KW-0963">Cytoplasm</keyword>
<dbReference type="RefSeq" id="WP_009380298.1">
    <property type="nucleotide sequence ID" value="NZ_CBDRLP010000010.1"/>
</dbReference>
<dbReference type="PIRSF" id="PIRSF018427">
    <property type="entry name" value="Isopntndiph_ism"/>
    <property type="match status" value="1"/>
</dbReference>
<dbReference type="PROSITE" id="PS51462">
    <property type="entry name" value="NUDIX"/>
    <property type="match status" value="1"/>
</dbReference>
<evidence type="ECO:0000313" key="16">
    <source>
        <dbReference type="Proteomes" id="UP000594979"/>
    </source>
</evidence>
<feature type="binding site" evidence="10">
    <location>
        <position position="77"/>
    </location>
    <ligand>
        <name>Mn(2+)</name>
        <dbReference type="ChEBI" id="CHEBI:29035"/>
    </ligand>
</feature>
<dbReference type="GO" id="GO:0005737">
    <property type="term" value="C:cytoplasm"/>
    <property type="evidence" value="ECO:0007669"/>
    <property type="project" value="UniProtKB-SubCell"/>
</dbReference>
<comment type="catalytic activity">
    <reaction evidence="10">
        <text>isopentenyl diphosphate = dimethylallyl diphosphate</text>
        <dbReference type="Rhea" id="RHEA:23284"/>
        <dbReference type="ChEBI" id="CHEBI:57623"/>
        <dbReference type="ChEBI" id="CHEBI:128769"/>
        <dbReference type="EC" id="5.3.3.2"/>
    </reaction>
</comment>
<proteinExistence type="inferred from homology"/>
<feature type="domain" description="Nudix hydrolase" evidence="12">
    <location>
        <begin position="38"/>
        <end position="172"/>
    </location>
</feature>
<dbReference type="GO" id="GO:0004452">
    <property type="term" value="F:isopentenyl-diphosphate delta-isomerase activity"/>
    <property type="evidence" value="ECO:0007669"/>
    <property type="project" value="UniProtKB-UniRule"/>
</dbReference>
<dbReference type="PANTHER" id="PTHR10885:SF0">
    <property type="entry name" value="ISOPENTENYL-DIPHOSPHATE DELTA-ISOMERASE"/>
    <property type="match status" value="1"/>
</dbReference>
<reference evidence="13" key="2">
    <citation type="submission" date="2016-01" db="EMBL/GenBank/DDBJ databases">
        <authorList>
            <person name="Hong K.W."/>
        </authorList>
    </citation>
    <scope>NUCLEOTIDE SEQUENCE</scope>
    <source>
        <strain evidence="13">M40</strain>
    </source>
</reference>
<evidence type="ECO:0000256" key="6">
    <source>
        <dbReference type="ARBA" id="ARBA00022842"/>
    </source>
</evidence>
<dbReference type="UniPathway" id="UPA00059">
    <property type="reaction ID" value="UER00104"/>
</dbReference>
<evidence type="ECO:0000256" key="5">
    <source>
        <dbReference type="ARBA" id="ARBA00022723"/>
    </source>
</evidence>
<feature type="binding site" evidence="10">
    <location>
        <position position="95"/>
    </location>
    <ligand>
        <name>Mg(2+)</name>
        <dbReference type="ChEBI" id="CHEBI:18420"/>
    </ligand>
</feature>
<evidence type="ECO:0000256" key="11">
    <source>
        <dbReference type="PIRSR" id="PIRSR018427-1"/>
    </source>
</evidence>
<organism evidence="14 16">
    <name type="scientific">Brevibacterium casei</name>
    <dbReference type="NCBI Taxonomy" id="33889"/>
    <lineage>
        <taxon>Bacteria</taxon>
        <taxon>Bacillati</taxon>
        <taxon>Actinomycetota</taxon>
        <taxon>Actinomycetes</taxon>
        <taxon>Micrococcales</taxon>
        <taxon>Brevibacteriaceae</taxon>
        <taxon>Brevibacterium</taxon>
    </lineage>
</organism>
<dbReference type="EMBL" id="CP065682">
    <property type="protein sequence ID" value="QPS34917.1"/>
    <property type="molecule type" value="Genomic_DNA"/>
</dbReference>
<dbReference type="HAMAP" id="MF_00202">
    <property type="entry name" value="Idi"/>
    <property type="match status" value="1"/>
</dbReference>